<accession>A0A126T814</accession>
<keyword evidence="1" id="KW-1133">Transmembrane helix</keyword>
<evidence type="ECO:0000313" key="4">
    <source>
        <dbReference type="Proteomes" id="UP000030512"/>
    </source>
</evidence>
<sequence length="278" mass="30989">MKRFLLQLLYIWKQKLKIYFIAGWIGAGMGIFLLAPSYDYISSRERNADPLSSIEFVLGQFTEVMTGQINQNNLILFYAEIGAILGLLSLGFYQILHKRLVALDALKVELEKDLPTIIRQGEGPLLEFKSSLRWDIQEQRVNKALEGVIMKTLAGFFNSPVGGTLLIGVADNGEILGLESDFQTLKKPGHDGFEQTLMTAVSSNLGADLCPLIHVLFHKLADRDVCRAIVSPSHRPVFLTQGNTPKLFVRTGGGTRDLNIQEALDYVASRWKNPSKLP</sequence>
<dbReference type="Gene3D" id="3.30.950.30">
    <property type="entry name" value="Schlafen, AAA domain"/>
    <property type="match status" value="1"/>
</dbReference>
<dbReference type="Proteomes" id="UP000030512">
    <property type="component" value="Chromosome"/>
</dbReference>
<dbReference type="EMBL" id="CP014476">
    <property type="protein sequence ID" value="AMK78216.1"/>
    <property type="molecule type" value="Genomic_DNA"/>
</dbReference>
<proteinExistence type="predicted"/>
<dbReference type="STRING" id="1538553.JT25_017280"/>
<feature type="transmembrane region" description="Helical" evidence="1">
    <location>
        <begin position="16"/>
        <end position="35"/>
    </location>
</feature>
<dbReference type="AlphaFoldDB" id="A0A126T814"/>
<feature type="domain" description="Schlafen AlbA-2" evidence="2">
    <location>
        <begin position="122"/>
        <end position="258"/>
    </location>
</feature>
<name>A0A126T814_9GAMM</name>
<dbReference type="InterPro" id="IPR038461">
    <property type="entry name" value="Schlafen_AlbA_2_dom_sf"/>
</dbReference>
<dbReference type="KEGG" id="mdn:JT25_017280"/>
<dbReference type="RefSeq" id="WP_036274674.1">
    <property type="nucleotide sequence ID" value="NZ_CP014476.1"/>
</dbReference>
<reference evidence="3 4" key="1">
    <citation type="journal article" date="2015" name="Environ. Microbiol.">
        <title>Methane oxidation coupled to nitrate reduction under hypoxia by the Gammaproteobacterium Methylomonas denitrificans, sp. nov. type strain FJG1.</title>
        <authorList>
            <person name="Kits K.D."/>
            <person name="Klotz M.G."/>
            <person name="Stein L.Y."/>
        </authorList>
    </citation>
    <scope>NUCLEOTIDE SEQUENCE [LARGE SCALE GENOMIC DNA]</scope>
    <source>
        <strain evidence="3 4">FJG1</strain>
    </source>
</reference>
<feature type="transmembrane region" description="Helical" evidence="1">
    <location>
        <begin position="75"/>
        <end position="96"/>
    </location>
</feature>
<keyword evidence="4" id="KW-1185">Reference proteome</keyword>
<protein>
    <submittedName>
        <fullName evidence="3">AAA family ATPase</fullName>
    </submittedName>
</protein>
<dbReference type="InterPro" id="IPR007421">
    <property type="entry name" value="Schlafen_AlbA_2_dom"/>
</dbReference>
<evidence type="ECO:0000313" key="3">
    <source>
        <dbReference type="EMBL" id="AMK78216.1"/>
    </source>
</evidence>
<evidence type="ECO:0000256" key="1">
    <source>
        <dbReference type="SAM" id="Phobius"/>
    </source>
</evidence>
<keyword evidence="1" id="KW-0472">Membrane</keyword>
<organism evidence="3 4">
    <name type="scientific">Methylomonas denitrificans</name>
    <dbReference type="NCBI Taxonomy" id="1538553"/>
    <lineage>
        <taxon>Bacteria</taxon>
        <taxon>Pseudomonadati</taxon>
        <taxon>Pseudomonadota</taxon>
        <taxon>Gammaproteobacteria</taxon>
        <taxon>Methylococcales</taxon>
        <taxon>Methylococcaceae</taxon>
        <taxon>Methylomonas</taxon>
    </lineage>
</organism>
<evidence type="ECO:0000259" key="2">
    <source>
        <dbReference type="Pfam" id="PF04326"/>
    </source>
</evidence>
<dbReference type="Pfam" id="PF04326">
    <property type="entry name" value="SLFN_AlbA_2"/>
    <property type="match status" value="1"/>
</dbReference>
<keyword evidence="1" id="KW-0812">Transmembrane</keyword>
<gene>
    <name evidence="3" type="ORF">JT25_017280</name>
</gene>